<protein>
    <recommendedName>
        <fullName evidence="5">Putative pre-16S rRNA nuclease</fullName>
        <ecNumber evidence="5">3.1.-.-</ecNumber>
    </recommendedName>
</protein>
<dbReference type="SUPFAM" id="SSF53098">
    <property type="entry name" value="Ribonuclease H-like"/>
    <property type="match status" value="1"/>
</dbReference>
<proteinExistence type="inferred from homology"/>
<sequence length="144" mass="16334">MRILGIDLGEKRIGISISDELGITAQGLPTINSVNEVEDLKNLKEIIDQYKVEKIILGLPKNMNGTLGGQAKKALSFAQKLKENYQLPVELEDERLTTARAEKILIEADRSRKKRKKVIDKMSAMLILQSFLDRRMINNTEIKK</sequence>
<dbReference type="Proteomes" id="UP000230646">
    <property type="component" value="Unassembled WGS sequence"/>
</dbReference>
<reference evidence="12 13" key="2">
    <citation type="submission" date="2017-09" db="EMBL/GenBank/DDBJ databases">
        <title>Depth-based differentiation of microbial function through sediment-hosted aquifers and enrichment of novel symbionts in the deep terrestrial subsurface.</title>
        <authorList>
            <person name="Probst A.J."/>
            <person name="Ladd B."/>
            <person name="Jarett J.K."/>
            <person name="Geller-Mcgrath D.E."/>
            <person name="Sieber C.M."/>
            <person name="Emerson J.B."/>
            <person name="Anantharaman K."/>
            <person name="Thomas B.C."/>
            <person name="Malmstrom R."/>
            <person name="Stieglmeier M."/>
            <person name="Klingl A."/>
            <person name="Woyke T."/>
            <person name="Ryan C.M."/>
            <person name="Banfield J.F."/>
        </authorList>
    </citation>
    <scope>NUCLEOTIDE SEQUENCE [LARGE SCALE GENOMIC DNA]</scope>
    <source>
        <strain evidence="9">CG_4_10_14_3_um_filter_34_13</strain>
        <strain evidence="10">CG_4_9_14_3_um_filter_33_16</strain>
    </source>
</reference>
<accession>A0A2M7K586</accession>
<keyword evidence="7" id="KW-0067">ATP-binding</keyword>
<evidence type="ECO:0000256" key="5">
    <source>
        <dbReference type="HAMAP-Rule" id="MF_00651"/>
    </source>
</evidence>
<keyword evidence="1 5" id="KW-0963">Cytoplasm</keyword>
<dbReference type="EMBL" id="PFIP01000169">
    <property type="protein sequence ID" value="PIX33296.1"/>
    <property type="molecule type" value="Genomic_DNA"/>
</dbReference>
<evidence type="ECO:0000256" key="3">
    <source>
        <dbReference type="ARBA" id="ARBA00022722"/>
    </source>
</evidence>
<name>A0A1J5GQZ3_9BACT</name>
<dbReference type="NCBIfam" id="TIGR00250">
    <property type="entry name" value="RNAse_H_YqgF"/>
    <property type="match status" value="1"/>
</dbReference>
<dbReference type="PANTHER" id="PTHR33317:SF4">
    <property type="entry name" value="POLYNUCLEOTIDYL TRANSFERASE, RIBONUCLEASE H-LIKE SUPERFAMILY PROTEIN"/>
    <property type="match status" value="1"/>
</dbReference>
<dbReference type="Pfam" id="PF03652">
    <property type="entry name" value="RuvX"/>
    <property type="match status" value="1"/>
</dbReference>
<dbReference type="InterPro" id="IPR006641">
    <property type="entry name" value="YqgF/RNaseH-like_dom"/>
</dbReference>
<evidence type="ECO:0000256" key="4">
    <source>
        <dbReference type="ARBA" id="ARBA00022801"/>
    </source>
</evidence>
<dbReference type="InterPro" id="IPR005227">
    <property type="entry name" value="YqgF"/>
</dbReference>
<dbReference type="EMBL" id="PFTV01000047">
    <property type="protein sequence ID" value="PJB57586.1"/>
    <property type="molecule type" value="Genomic_DNA"/>
</dbReference>
<dbReference type="EMBL" id="PFKO01000351">
    <property type="protein sequence ID" value="PIY31340.1"/>
    <property type="molecule type" value="Genomic_DNA"/>
</dbReference>
<evidence type="ECO:0000313" key="10">
    <source>
        <dbReference type="EMBL" id="PJB57586.1"/>
    </source>
</evidence>
<reference evidence="8" key="3">
    <citation type="submission" date="2017-09" db="EMBL/GenBank/DDBJ databases">
        <title>Depth-based differentiation of microbial function through sediment-hosted aquifers and enrichment of novel symbionts in the deep terrestrial subsurface.</title>
        <authorList>
            <person name="Probst A.J."/>
            <person name="Ladd B."/>
            <person name="Jarett J.K."/>
            <person name="Geller-Mcgrath D.E."/>
            <person name="Sieber C.M.K."/>
            <person name="Emerson J.B."/>
            <person name="Anantharaman K."/>
            <person name="Thomas B.C."/>
            <person name="Malmstrom R."/>
            <person name="Stieglmeier M."/>
            <person name="Klingl A."/>
            <person name="Woyke T."/>
            <person name="Ryan C.M."/>
            <person name="Banfield J.F."/>
        </authorList>
    </citation>
    <scope>NUCLEOTIDE SEQUENCE</scope>
    <source>
        <strain evidence="8">CG_4_8_14_3_um_filter_34_18</strain>
    </source>
</reference>
<keyword evidence="3 5" id="KW-0540">Nuclease</keyword>
<accession>A0A1J5GQZ3</accession>
<evidence type="ECO:0000313" key="11">
    <source>
        <dbReference type="Proteomes" id="UP000182763"/>
    </source>
</evidence>
<dbReference type="Proteomes" id="UP000182763">
    <property type="component" value="Unassembled WGS sequence"/>
</dbReference>
<dbReference type="SMART" id="SM00732">
    <property type="entry name" value="YqgFc"/>
    <property type="match status" value="1"/>
</dbReference>
<gene>
    <name evidence="7" type="ORF">AUK42_00900</name>
    <name evidence="10" type="ORF">CO097_01930</name>
    <name evidence="9" type="ORF">COZ07_09630</name>
    <name evidence="8" type="ORF">COZ58_08155</name>
</gene>
<reference evidence="7 11" key="1">
    <citation type="journal article" date="2016" name="Environ. Microbiol.">
        <title>Genomic resolution of a cold subsurface aquifer community provides metabolic insights for novel microbes adapted to high CO concentrations.</title>
        <authorList>
            <person name="Probst A.J."/>
            <person name="Castelle C.J."/>
            <person name="Singh A."/>
            <person name="Brown C.T."/>
            <person name="Anantharaman K."/>
            <person name="Sharon I."/>
            <person name="Hug L.A."/>
            <person name="Burstein D."/>
            <person name="Emerson J.B."/>
            <person name="Thomas B.C."/>
            <person name="Banfield J.F."/>
        </authorList>
    </citation>
    <scope>NUCLEOTIDE SEQUENCE [LARGE SCALE GENOMIC DNA]</scope>
    <source>
        <strain evidence="7">CG2_30_33_13</strain>
    </source>
</reference>
<dbReference type="InterPro" id="IPR012337">
    <property type="entry name" value="RNaseH-like_sf"/>
</dbReference>
<dbReference type="GO" id="GO:0005829">
    <property type="term" value="C:cytosol"/>
    <property type="evidence" value="ECO:0007669"/>
    <property type="project" value="TreeGrafter"/>
</dbReference>
<accession>A0A2M7PL40</accession>
<keyword evidence="7" id="KW-0547">Nucleotide-binding</keyword>
<evidence type="ECO:0000256" key="1">
    <source>
        <dbReference type="ARBA" id="ARBA00022490"/>
    </source>
</evidence>
<dbReference type="HAMAP" id="MF_00651">
    <property type="entry name" value="Nuclease_YqgF"/>
    <property type="match status" value="1"/>
</dbReference>
<dbReference type="GO" id="GO:0016788">
    <property type="term" value="F:hydrolase activity, acting on ester bonds"/>
    <property type="evidence" value="ECO:0007669"/>
    <property type="project" value="UniProtKB-UniRule"/>
</dbReference>
<dbReference type="InterPro" id="IPR037027">
    <property type="entry name" value="YqgF/RNaseH-like_dom_sf"/>
</dbReference>
<keyword evidence="7" id="KW-0347">Helicase</keyword>
<dbReference type="GO" id="GO:0004518">
    <property type="term" value="F:nuclease activity"/>
    <property type="evidence" value="ECO:0007669"/>
    <property type="project" value="UniProtKB-KW"/>
</dbReference>
<dbReference type="AlphaFoldDB" id="A0A1J5GQZ3"/>
<comment type="subcellular location">
    <subcellularLocation>
        <location evidence="5">Cytoplasm</location>
    </subcellularLocation>
</comment>
<dbReference type="EMBL" id="MNYY01000019">
    <property type="protein sequence ID" value="OIP74668.1"/>
    <property type="molecule type" value="Genomic_DNA"/>
</dbReference>
<keyword evidence="2 5" id="KW-0690">Ribosome biogenesis</keyword>
<dbReference type="EC" id="3.1.-.-" evidence="5"/>
<feature type="domain" description="YqgF/RNase H-like" evidence="6">
    <location>
        <begin position="1"/>
        <end position="101"/>
    </location>
</feature>
<dbReference type="STRING" id="1805029.AUK42_00900"/>
<accession>A0A2M8CF09</accession>
<dbReference type="GO" id="GO:0000967">
    <property type="term" value="P:rRNA 5'-end processing"/>
    <property type="evidence" value="ECO:0007669"/>
    <property type="project" value="UniProtKB-UniRule"/>
</dbReference>
<dbReference type="Gene3D" id="3.30.420.140">
    <property type="entry name" value="YqgF/RNase H-like domain"/>
    <property type="match status" value="1"/>
</dbReference>
<evidence type="ECO:0000313" key="8">
    <source>
        <dbReference type="EMBL" id="PIX33296.1"/>
    </source>
</evidence>
<dbReference type="GO" id="GO:0004386">
    <property type="term" value="F:helicase activity"/>
    <property type="evidence" value="ECO:0007669"/>
    <property type="project" value="UniProtKB-KW"/>
</dbReference>
<comment type="similarity">
    <text evidence="5">Belongs to the YqgF HJR family.</text>
</comment>
<evidence type="ECO:0000256" key="2">
    <source>
        <dbReference type="ARBA" id="ARBA00022517"/>
    </source>
</evidence>
<dbReference type="CDD" id="cd16964">
    <property type="entry name" value="YqgF"/>
    <property type="match status" value="1"/>
</dbReference>
<evidence type="ECO:0000313" key="7">
    <source>
        <dbReference type="EMBL" id="OIP74668.1"/>
    </source>
</evidence>
<keyword evidence="4 5" id="KW-0378">Hydrolase</keyword>
<dbReference type="PANTHER" id="PTHR33317">
    <property type="entry name" value="POLYNUCLEOTIDYL TRANSFERASE, RIBONUCLEASE H-LIKE SUPERFAMILY PROTEIN"/>
    <property type="match status" value="1"/>
</dbReference>
<comment type="function">
    <text evidence="5">Could be a nuclease involved in processing of the 5'-end of pre-16S rRNA.</text>
</comment>
<comment type="caution">
    <text evidence="7">The sequence shown here is derived from an EMBL/GenBank/DDBJ whole genome shotgun (WGS) entry which is preliminary data.</text>
</comment>
<dbReference type="RefSeq" id="WP_406608398.1">
    <property type="nucleotide sequence ID" value="NZ_PFKO01000351.1"/>
</dbReference>
<dbReference type="Proteomes" id="UP000231493">
    <property type="component" value="Unassembled WGS sequence"/>
</dbReference>
<evidence type="ECO:0000313" key="9">
    <source>
        <dbReference type="EMBL" id="PIY31340.1"/>
    </source>
</evidence>
<evidence type="ECO:0000313" key="13">
    <source>
        <dbReference type="Proteomes" id="UP000230646"/>
    </source>
</evidence>
<evidence type="ECO:0000313" key="12">
    <source>
        <dbReference type="Proteomes" id="UP000228560"/>
    </source>
</evidence>
<dbReference type="Proteomes" id="UP000228560">
    <property type="component" value="Unassembled WGS sequence"/>
</dbReference>
<organism evidence="7 11">
    <name type="scientific">Candidatus Infernicultor aquiphilus</name>
    <dbReference type="NCBI Taxonomy" id="1805029"/>
    <lineage>
        <taxon>Bacteria</taxon>
        <taxon>Pseudomonadati</taxon>
        <taxon>Atribacterota</taxon>
        <taxon>Candidatus Phoenicimicrobiia</taxon>
        <taxon>Candidatus Pheonicimicrobiales</taxon>
        <taxon>Candidatus Phoenicimicrobiaceae</taxon>
        <taxon>Candidatus Infernicultor</taxon>
    </lineage>
</organism>
<evidence type="ECO:0000259" key="6">
    <source>
        <dbReference type="SMART" id="SM00732"/>
    </source>
</evidence>